<reference evidence="2" key="1">
    <citation type="journal article" date="2021" name="PeerJ">
        <title>Extensive microbial diversity within the chicken gut microbiome revealed by metagenomics and culture.</title>
        <authorList>
            <person name="Gilroy R."/>
            <person name="Ravi A."/>
            <person name="Getino M."/>
            <person name="Pursley I."/>
            <person name="Horton D.L."/>
            <person name="Alikhan N.F."/>
            <person name="Baker D."/>
            <person name="Gharbi K."/>
            <person name="Hall N."/>
            <person name="Watson M."/>
            <person name="Adriaenssens E.M."/>
            <person name="Foster-Nyarko E."/>
            <person name="Jarju S."/>
            <person name="Secka A."/>
            <person name="Antonio M."/>
            <person name="Oren A."/>
            <person name="Chaudhuri R.R."/>
            <person name="La Ragione R."/>
            <person name="Hildebrand F."/>
            <person name="Pallen M.J."/>
        </authorList>
    </citation>
    <scope>NUCLEOTIDE SEQUENCE</scope>
    <source>
        <strain evidence="2">14975</strain>
    </source>
</reference>
<proteinExistence type="predicted"/>
<feature type="chain" id="PRO_5038736805" description="Lipopolysaccharide-assembly" evidence="1">
    <location>
        <begin position="23"/>
        <end position="172"/>
    </location>
</feature>
<organism evidence="2 3">
    <name type="scientific">Candidatus Akkermansia intestinigallinarum</name>
    <dbReference type="NCBI Taxonomy" id="2838431"/>
    <lineage>
        <taxon>Bacteria</taxon>
        <taxon>Pseudomonadati</taxon>
        <taxon>Verrucomicrobiota</taxon>
        <taxon>Verrucomicrobiia</taxon>
        <taxon>Verrucomicrobiales</taxon>
        <taxon>Akkermansiaceae</taxon>
        <taxon>Akkermansia</taxon>
    </lineage>
</organism>
<evidence type="ECO:0000313" key="3">
    <source>
        <dbReference type="Proteomes" id="UP000823964"/>
    </source>
</evidence>
<accession>A0A9D2AI03</accession>
<feature type="signal peptide" evidence="1">
    <location>
        <begin position="1"/>
        <end position="22"/>
    </location>
</feature>
<gene>
    <name evidence="2" type="ORF">H9862_08775</name>
</gene>
<reference evidence="2" key="2">
    <citation type="submission" date="2021-04" db="EMBL/GenBank/DDBJ databases">
        <authorList>
            <person name="Gilroy R."/>
        </authorList>
    </citation>
    <scope>NUCLEOTIDE SEQUENCE</scope>
    <source>
        <strain evidence="2">14975</strain>
    </source>
</reference>
<evidence type="ECO:0000313" key="2">
    <source>
        <dbReference type="EMBL" id="HIX20677.1"/>
    </source>
</evidence>
<sequence length="172" mass="18889">MKRSIYTFLTALLLCVPLSSCGYHLGGVKPAALREMHSFSVDMFRNTSTQPQVSMQLTSALTNAMQGDGTYRLAPRNKADFIISGDVVAITPRSLTTDWRDSYLSSEIGLTLTVRYTVTERMTGKTLASGTVEAESSYYNQDDINIQNTRTNALSYAARLAADEITARLTSP</sequence>
<protein>
    <recommendedName>
        <fullName evidence="4">Lipopolysaccharide-assembly</fullName>
    </recommendedName>
</protein>
<keyword evidence="1" id="KW-0732">Signal</keyword>
<dbReference type="GO" id="GO:0019867">
    <property type="term" value="C:outer membrane"/>
    <property type="evidence" value="ECO:0007669"/>
    <property type="project" value="InterPro"/>
</dbReference>
<comment type="caution">
    <text evidence="2">The sequence shown here is derived from an EMBL/GenBank/DDBJ whole genome shotgun (WGS) entry which is preliminary data.</text>
</comment>
<dbReference type="Proteomes" id="UP000823964">
    <property type="component" value="Unassembled WGS sequence"/>
</dbReference>
<dbReference type="InterPro" id="IPR007485">
    <property type="entry name" value="LPS_assembly_LptE"/>
</dbReference>
<evidence type="ECO:0008006" key="4">
    <source>
        <dbReference type="Google" id="ProtNLM"/>
    </source>
</evidence>
<dbReference type="EMBL" id="DXFQ01000166">
    <property type="protein sequence ID" value="HIX20677.1"/>
    <property type="molecule type" value="Genomic_DNA"/>
</dbReference>
<dbReference type="AlphaFoldDB" id="A0A9D2AI03"/>
<dbReference type="Gene3D" id="3.30.160.150">
    <property type="entry name" value="Lipoprotein like domain"/>
    <property type="match status" value="1"/>
</dbReference>
<name>A0A9D2AI03_9BACT</name>
<evidence type="ECO:0000256" key="1">
    <source>
        <dbReference type="SAM" id="SignalP"/>
    </source>
</evidence>
<dbReference type="GO" id="GO:0043165">
    <property type="term" value="P:Gram-negative-bacterium-type cell outer membrane assembly"/>
    <property type="evidence" value="ECO:0007669"/>
    <property type="project" value="InterPro"/>
</dbReference>
<dbReference type="Pfam" id="PF04390">
    <property type="entry name" value="LptE"/>
    <property type="match status" value="1"/>
</dbReference>